<dbReference type="EMBL" id="QUSF01000011">
    <property type="protein sequence ID" value="RLW05247.1"/>
    <property type="molecule type" value="Genomic_DNA"/>
</dbReference>
<keyword evidence="4 9" id="KW-0812">Transmembrane</keyword>
<feature type="compositionally biased region" description="Gly residues" evidence="8">
    <location>
        <begin position="7"/>
        <end position="27"/>
    </location>
</feature>
<gene>
    <name evidence="10" type="ORF">DV515_00005369</name>
</gene>
<dbReference type="Proteomes" id="UP000276834">
    <property type="component" value="Unassembled WGS sequence"/>
</dbReference>
<dbReference type="PANTHER" id="PTHR28644:SF1">
    <property type="entry name" value="SMALL INTEGRAL MEMBRANE PROTEIN 15"/>
    <property type="match status" value="1"/>
</dbReference>
<evidence type="ECO:0000313" key="11">
    <source>
        <dbReference type="Proteomes" id="UP000276834"/>
    </source>
</evidence>
<evidence type="ECO:0000256" key="7">
    <source>
        <dbReference type="ARBA" id="ARBA00023136"/>
    </source>
</evidence>
<evidence type="ECO:0000256" key="8">
    <source>
        <dbReference type="SAM" id="MobiDB-lite"/>
    </source>
</evidence>
<reference evidence="10 11" key="1">
    <citation type="journal article" date="2018" name="Proc. R. Soc. B">
        <title>A non-coding region near Follistatin controls head colour polymorphism in the Gouldian finch.</title>
        <authorList>
            <person name="Toomey M.B."/>
            <person name="Marques C.I."/>
            <person name="Andrade P."/>
            <person name="Araujo P.M."/>
            <person name="Sabatino S."/>
            <person name="Gazda M.A."/>
            <person name="Afonso S."/>
            <person name="Lopes R.J."/>
            <person name="Corbo J.C."/>
            <person name="Carneiro M."/>
        </authorList>
    </citation>
    <scope>NUCLEOTIDE SEQUENCE [LARGE SCALE GENOMIC DNA]</scope>
    <source>
        <strain evidence="10">Red01</strain>
        <tissue evidence="10">Muscle</tissue>
    </source>
</reference>
<keyword evidence="6" id="KW-0175">Coiled coil</keyword>
<keyword evidence="7 9" id="KW-0472">Membrane</keyword>
<keyword evidence="5 9" id="KW-1133">Transmembrane helix</keyword>
<accession>A0A3L8SNV3</accession>
<comment type="similarity">
    <text evidence="2">Belongs to the SMIM15 family.</text>
</comment>
<dbReference type="OrthoDB" id="6282848at2759"/>
<organism evidence="10 11">
    <name type="scientific">Chloebia gouldiae</name>
    <name type="common">Gouldian finch</name>
    <name type="synonym">Erythrura gouldiae</name>
    <dbReference type="NCBI Taxonomy" id="44316"/>
    <lineage>
        <taxon>Eukaryota</taxon>
        <taxon>Metazoa</taxon>
        <taxon>Chordata</taxon>
        <taxon>Craniata</taxon>
        <taxon>Vertebrata</taxon>
        <taxon>Euteleostomi</taxon>
        <taxon>Archelosauria</taxon>
        <taxon>Archosauria</taxon>
        <taxon>Dinosauria</taxon>
        <taxon>Saurischia</taxon>
        <taxon>Theropoda</taxon>
        <taxon>Coelurosauria</taxon>
        <taxon>Aves</taxon>
        <taxon>Neognathae</taxon>
        <taxon>Neoaves</taxon>
        <taxon>Telluraves</taxon>
        <taxon>Australaves</taxon>
        <taxon>Passeriformes</taxon>
        <taxon>Passeroidea</taxon>
        <taxon>Passeridae</taxon>
        <taxon>Chloebia</taxon>
    </lineage>
</organism>
<dbReference type="PANTHER" id="PTHR28644">
    <property type="entry name" value="SMALL INTEGRAL MEMBRANE PROTEIN 15"/>
    <property type="match status" value="1"/>
</dbReference>
<keyword evidence="11" id="KW-1185">Reference proteome</keyword>
<evidence type="ECO:0000256" key="6">
    <source>
        <dbReference type="ARBA" id="ARBA00023054"/>
    </source>
</evidence>
<sequence length="142" mass="15327">PRYRGAAAGGGGAGSAARAGGAGGGGTSPSSHGPPVRSLRRSSARPPGARQARRRPGPQGFLNRKTEKMFDIKAWAEYIVEWAAKDPYGFLTTVILALTPLFVISAALSWKLAKMIEARERELKKKQKRQENIAKAKRTKKD</sequence>
<comment type="subcellular location">
    <subcellularLocation>
        <location evidence="1">Membrane</location>
        <topology evidence="1">Single-pass membrane protein</topology>
    </subcellularLocation>
</comment>
<proteinExistence type="inferred from homology"/>
<evidence type="ECO:0000256" key="1">
    <source>
        <dbReference type="ARBA" id="ARBA00004167"/>
    </source>
</evidence>
<protein>
    <recommendedName>
        <fullName evidence="3">Small integral membrane protein 15</fullName>
    </recommendedName>
</protein>
<dbReference type="AlphaFoldDB" id="A0A3L8SNV3"/>
<dbReference type="GO" id="GO:0016020">
    <property type="term" value="C:membrane"/>
    <property type="evidence" value="ECO:0007669"/>
    <property type="project" value="UniProtKB-SubCell"/>
</dbReference>
<feature type="non-terminal residue" evidence="10">
    <location>
        <position position="1"/>
    </location>
</feature>
<feature type="transmembrane region" description="Helical" evidence="9">
    <location>
        <begin position="88"/>
        <end position="110"/>
    </location>
</feature>
<dbReference type="InterPro" id="IPR027877">
    <property type="entry name" value="Smim15"/>
</dbReference>
<evidence type="ECO:0000256" key="5">
    <source>
        <dbReference type="ARBA" id="ARBA00022989"/>
    </source>
</evidence>
<evidence type="ECO:0000256" key="4">
    <source>
        <dbReference type="ARBA" id="ARBA00022692"/>
    </source>
</evidence>
<dbReference type="Pfam" id="PF15086">
    <property type="entry name" value="UPF0542"/>
    <property type="match status" value="1"/>
</dbReference>
<name>A0A3L8SNV3_CHLGU</name>
<evidence type="ECO:0000256" key="9">
    <source>
        <dbReference type="SAM" id="Phobius"/>
    </source>
</evidence>
<evidence type="ECO:0000313" key="10">
    <source>
        <dbReference type="EMBL" id="RLW05247.1"/>
    </source>
</evidence>
<feature type="region of interest" description="Disordered" evidence="8">
    <location>
        <begin position="1"/>
        <end position="64"/>
    </location>
</feature>
<evidence type="ECO:0000256" key="2">
    <source>
        <dbReference type="ARBA" id="ARBA00006758"/>
    </source>
</evidence>
<evidence type="ECO:0000256" key="3">
    <source>
        <dbReference type="ARBA" id="ARBA00017904"/>
    </source>
</evidence>
<comment type="caution">
    <text evidence="10">The sequence shown here is derived from an EMBL/GenBank/DDBJ whole genome shotgun (WGS) entry which is preliminary data.</text>
</comment>